<reference evidence="1" key="1">
    <citation type="submission" date="2021-03" db="EMBL/GenBank/DDBJ databases">
        <title>Antimicrobial resistance genes in bacteria isolated from Japanese honey, and their potential for conferring macrolide and lincosamide resistance in the American foulbrood pathogen Paenibacillus larvae.</title>
        <authorList>
            <person name="Okamoto M."/>
            <person name="Kumagai M."/>
            <person name="Kanamori H."/>
            <person name="Takamatsu D."/>
        </authorList>
    </citation>
    <scope>NUCLEOTIDE SEQUENCE</scope>
    <source>
        <strain evidence="1">J40TS1</strain>
    </source>
</reference>
<dbReference type="RefSeq" id="WP_306433565.1">
    <property type="nucleotide sequence ID" value="NZ_BOSE01000001.1"/>
</dbReference>
<dbReference type="Proteomes" id="UP000683139">
    <property type="component" value="Unassembled WGS sequence"/>
</dbReference>
<accession>A0A919YNK1</accession>
<dbReference type="AlphaFoldDB" id="A0A919YNK1"/>
<protein>
    <submittedName>
        <fullName evidence="1">Uncharacterized protein</fullName>
    </submittedName>
</protein>
<gene>
    <name evidence="1" type="ORF">J40TS1_10160</name>
</gene>
<proteinExistence type="predicted"/>
<sequence length="89" mass="9900">MAKNNRGKSLYKLPTKARGTCPVCLATRIKLLYTVKKADGIQLQVCKRCSKASTERIEAAIVPTAPLAYRRKHKAAFHRYGAKQPPVAF</sequence>
<evidence type="ECO:0000313" key="1">
    <source>
        <dbReference type="EMBL" id="GIP15374.1"/>
    </source>
</evidence>
<organism evidence="1 2">
    <name type="scientific">Paenibacillus montaniterrae</name>
    <dbReference type="NCBI Taxonomy" id="429341"/>
    <lineage>
        <taxon>Bacteria</taxon>
        <taxon>Bacillati</taxon>
        <taxon>Bacillota</taxon>
        <taxon>Bacilli</taxon>
        <taxon>Bacillales</taxon>
        <taxon>Paenibacillaceae</taxon>
        <taxon>Paenibacillus</taxon>
    </lineage>
</organism>
<keyword evidence="2" id="KW-1185">Reference proteome</keyword>
<dbReference type="EMBL" id="BOSE01000001">
    <property type="protein sequence ID" value="GIP15374.1"/>
    <property type="molecule type" value="Genomic_DNA"/>
</dbReference>
<comment type="caution">
    <text evidence="1">The sequence shown here is derived from an EMBL/GenBank/DDBJ whole genome shotgun (WGS) entry which is preliminary data.</text>
</comment>
<name>A0A919YNK1_9BACL</name>
<evidence type="ECO:0000313" key="2">
    <source>
        <dbReference type="Proteomes" id="UP000683139"/>
    </source>
</evidence>